<feature type="region of interest" description="Disordered" evidence="1">
    <location>
        <begin position="22"/>
        <end position="72"/>
    </location>
</feature>
<dbReference type="EMBL" id="NFZX01000007">
    <property type="protein sequence ID" value="RFA36250.1"/>
    <property type="molecule type" value="Genomic_DNA"/>
</dbReference>
<dbReference type="Proteomes" id="UP000256488">
    <property type="component" value="Unassembled WGS sequence"/>
</dbReference>
<proteinExistence type="predicted"/>
<gene>
    <name evidence="3" type="ORF">CAI16_05530</name>
</gene>
<dbReference type="RefSeq" id="WP_116277601.1">
    <property type="nucleotide sequence ID" value="NZ_NFZX01000007.1"/>
</dbReference>
<feature type="chain" id="PRO_5017607254" evidence="2">
    <location>
        <begin position="22"/>
        <end position="192"/>
    </location>
</feature>
<feature type="signal peptide" evidence="2">
    <location>
        <begin position="1"/>
        <end position="21"/>
    </location>
</feature>
<name>A0A3E0WTE2_9BACI</name>
<reference evidence="3 4" key="1">
    <citation type="submission" date="2017-05" db="EMBL/GenBank/DDBJ databases">
        <title>Virgibacillus sp. AK90 isolated from a saltern of Kakinada, India.</title>
        <authorList>
            <person name="Gupta V."/>
            <person name="Sidhu C."/>
            <person name="Korpole S."/>
            <person name="Pinnaka A.K."/>
        </authorList>
    </citation>
    <scope>NUCLEOTIDE SEQUENCE [LARGE SCALE GENOMIC DNA]</scope>
    <source>
        <strain evidence="3 4">AK90</strain>
    </source>
</reference>
<evidence type="ECO:0000313" key="4">
    <source>
        <dbReference type="Proteomes" id="UP000256488"/>
    </source>
</evidence>
<evidence type="ECO:0000256" key="1">
    <source>
        <dbReference type="SAM" id="MobiDB-lite"/>
    </source>
</evidence>
<protein>
    <submittedName>
        <fullName evidence="3">Uncharacterized protein</fullName>
    </submittedName>
</protein>
<keyword evidence="2" id="KW-0732">Signal</keyword>
<evidence type="ECO:0000313" key="3">
    <source>
        <dbReference type="EMBL" id="RFA36250.1"/>
    </source>
</evidence>
<organism evidence="3 4">
    <name type="scientific">Virgibacillus dokdonensis</name>
    <dbReference type="NCBI Taxonomy" id="302167"/>
    <lineage>
        <taxon>Bacteria</taxon>
        <taxon>Bacillati</taxon>
        <taxon>Bacillota</taxon>
        <taxon>Bacilli</taxon>
        <taxon>Bacillales</taxon>
        <taxon>Bacillaceae</taxon>
        <taxon>Virgibacillus</taxon>
    </lineage>
</organism>
<feature type="compositionally biased region" description="Basic and acidic residues" evidence="1">
    <location>
        <begin position="26"/>
        <end position="72"/>
    </location>
</feature>
<dbReference type="AlphaFoldDB" id="A0A3E0WTE2"/>
<sequence length="192" mass="21876">MKRIFLLILIAILSIALVACGEESEDSNKEAKADDSEKMEEKEVKEEKKEEKEDKKPKKEAKKKESTEDKIKKSAKKAYDKDQKLKVKFNKDSGIVLLDAKLSDNLTTNLIIDGALIDATDALEQLKGIDEIKMIQFDFKGTFADTYGEETEETAISFMIDKETLDKINFDNFDFSNLEEVAKDYYVHPGMN</sequence>
<comment type="caution">
    <text evidence="3">The sequence shown here is derived from an EMBL/GenBank/DDBJ whole genome shotgun (WGS) entry which is preliminary data.</text>
</comment>
<evidence type="ECO:0000256" key="2">
    <source>
        <dbReference type="SAM" id="SignalP"/>
    </source>
</evidence>
<dbReference type="PROSITE" id="PS51257">
    <property type="entry name" value="PROKAR_LIPOPROTEIN"/>
    <property type="match status" value="1"/>
</dbReference>
<accession>A0A3E0WTE2</accession>